<feature type="compositionally biased region" description="Pro residues" evidence="1">
    <location>
        <begin position="482"/>
        <end position="491"/>
    </location>
</feature>
<evidence type="ECO:0000313" key="4">
    <source>
        <dbReference type="Proteomes" id="UP000064967"/>
    </source>
</evidence>
<organism evidence="3 4">
    <name type="scientific">Labilithrix luteola</name>
    <dbReference type="NCBI Taxonomy" id="1391654"/>
    <lineage>
        <taxon>Bacteria</taxon>
        <taxon>Pseudomonadati</taxon>
        <taxon>Myxococcota</taxon>
        <taxon>Polyangia</taxon>
        <taxon>Polyangiales</taxon>
        <taxon>Labilitrichaceae</taxon>
        <taxon>Labilithrix</taxon>
    </lineage>
</organism>
<feature type="region of interest" description="Disordered" evidence="1">
    <location>
        <begin position="353"/>
        <end position="403"/>
    </location>
</feature>
<feature type="compositionally biased region" description="Low complexity" evidence="1">
    <location>
        <begin position="370"/>
        <end position="400"/>
    </location>
</feature>
<dbReference type="AlphaFoldDB" id="A0A0K1Q501"/>
<keyword evidence="2" id="KW-0812">Transmembrane</keyword>
<dbReference type="Proteomes" id="UP000064967">
    <property type="component" value="Chromosome"/>
</dbReference>
<accession>A0A0K1Q501</accession>
<evidence type="ECO:0000256" key="1">
    <source>
        <dbReference type="SAM" id="MobiDB-lite"/>
    </source>
</evidence>
<sequence length="502" mass="51802">MGVLSEDSSSEIRVDVDDADDTTSAQLGPPVLSDDEELEETATATKRPAIANALPKLGDTEDDVTATAPRGNLPPSFLFVPPARVEIRDAPQREEELLDETEVKTVPGEISAILAAAARAPAPKPAAGSRPQPSPPPDPLPADQEPDSITAMAPKRSEAIAALMAGAIEDDTASAIREARTTVGGRPHPAQKAASNAPDAYDAEESITTRGPPVDLDDDSITSLGPPLARNNPPLAGRISPLDRAIALPESERPARMPGTEDDSVVTAEAPAPLTNMLRVIASDRISKGDEEEEISRTSVMSDAPFRRVLDASASASVAAVAPHPHHVIGGGASMGGLAVAATLHAGLPASDSGLRVAQSPQSGSGERNLAGSLASSAAAAIPRDAPSGSPSDSFSGSGAREPSLHDVDFRGPRYGLIVAVVASVSVLVPVTLFFMLHSSPEDTPDVRRAVATQPAADLVKRDEGVRGRDRSKASPSASPSASPPPSPPPSTGAHRRFPFRR</sequence>
<feature type="compositionally biased region" description="Basic and acidic residues" evidence="1">
    <location>
        <begin position="459"/>
        <end position="473"/>
    </location>
</feature>
<feature type="region of interest" description="Disordered" evidence="1">
    <location>
        <begin position="1"/>
        <end position="77"/>
    </location>
</feature>
<dbReference type="EMBL" id="CP012333">
    <property type="protein sequence ID" value="AKV00916.1"/>
    <property type="molecule type" value="Genomic_DNA"/>
</dbReference>
<feature type="compositionally biased region" description="Low complexity" evidence="1">
    <location>
        <begin position="115"/>
        <end position="131"/>
    </location>
</feature>
<keyword evidence="2" id="KW-0472">Membrane</keyword>
<feature type="transmembrane region" description="Helical" evidence="2">
    <location>
        <begin position="415"/>
        <end position="437"/>
    </location>
</feature>
<feature type="region of interest" description="Disordered" evidence="1">
    <location>
        <begin position="175"/>
        <end position="240"/>
    </location>
</feature>
<feature type="region of interest" description="Disordered" evidence="1">
    <location>
        <begin position="115"/>
        <end position="156"/>
    </location>
</feature>
<evidence type="ECO:0000313" key="3">
    <source>
        <dbReference type="EMBL" id="AKV00916.1"/>
    </source>
</evidence>
<evidence type="ECO:0000256" key="2">
    <source>
        <dbReference type="SAM" id="Phobius"/>
    </source>
</evidence>
<reference evidence="3 4" key="1">
    <citation type="submission" date="2015-08" db="EMBL/GenBank/DDBJ databases">
        <authorList>
            <person name="Babu N.S."/>
            <person name="Beckwith C.J."/>
            <person name="Beseler K.G."/>
            <person name="Brison A."/>
            <person name="Carone J.V."/>
            <person name="Caskin T.P."/>
            <person name="Diamond M."/>
            <person name="Durham M.E."/>
            <person name="Foxe J.M."/>
            <person name="Go M."/>
            <person name="Henderson B.A."/>
            <person name="Jones I.B."/>
            <person name="McGettigan J.A."/>
            <person name="Micheletti S.J."/>
            <person name="Nasrallah M.E."/>
            <person name="Ortiz D."/>
            <person name="Piller C.R."/>
            <person name="Privatt S.R."/>
            <person name="Schneider S.L."/>
            <person name="Sharp S."/>
            <person name="Smith T.C."/>
            <person name="Stanton J.D."/>
            <person name="Ullery H.E."/>
            <person name="Wilson R.J."/>
            <person name="Serrano M.G."/>
            <person name="Buck G."/>
            <person name="Lee V."/>
            <person name="Wang Y."/>
            <person name="Carvalho R."/>
            <person name="Voegtly L."/>
            <person name="Shi R."/>
            <person name="Duckworth R."/>
            <person name="Johnson A."/>
            <person name="Loviza R."/>
            <person name="Walstead R."/>
            <person name="Shah Z."/>
            <person name="Kiflezghi M."/>
            <person name="Wade K."/>
            <person name="Ball S.L."/>
            <person name="Bradley K.W."/>
            <person name="Asai D.J."/>
            <person name="Bowman C.A."/>
            <person name="Russell D.A."/>
            <person name="Pope W.H."/>
            <person name="Jacobs-Sera D."/>
            <person name="Hendrix R.W."/>
            <person name="Hatfull G.F."/>
        </authorList>
    </citation>
    <scope>NUCLEOTIDE SEQUENCE [LARGE SCALE GENOMIC DNA]</scope>
    <source>
        <strain evidence="3 4">DSM 27648</strain>
    </source>
</reference>
<protein>
    <submittedName>
        <fullName evidence="3">Uncharacterized protein</fullName>
    </submittedName>
</protein>
<name>A0A0K1Q501_9BACT</name>
<keyword evidence="2" id="KW-1133">Transmembrane helix</keyword>
<gene>
    <name evidence="3" type="ORF">AKJ09_07579</name>
</gene>
<feature type="region of interest" description="Disordered" evidence="1">
    <location>
        <begin position="442"/>
        <end position="502"/>
    </location>
</feature>
<proteinExistence type="predicted"/>
<dbReference type="KEGG" id="llu:AKJ09_07579"/>
<keyword evidence="4" id="KW-1185">Reference proteome</keyword>
<dbReference type="RefSeq" id="WP_146652114.1">
    <property type="nucleotide sequence ID" value="NZ_CP012333.1"/>
</dbReference>